<dbReference type="RefSeq" id="XP_005824408.1">
    <property type="nucleotide sequence ID" value="XM_005824351.1"/>
</dbReference>
<evidence type="ECO:0000313" key="3">
    <source>
        <dbReference type="EnsemblProtists" id="EKX37428"/>
    </source>
</evidence>
<reference evidence="3" key="3">
    <citation type="submission" date="2016-03" db="UniProtKB">
        <authorList>
            <consortium name="EnsemblProtists"/>
        </authorList>
    </citation>
    <scope>IDENTIFICATION</scope>
</reference>
<feature type="transmembrane region" description="Helical" evidence="1">
    <location>
        <begin position="41"/>
        <end position="62"/>
    </location>
</feature>
<organism evidence="2">
    <name type="scientific">Guillardia theta (strain CCMP2712)</name>
    <name type="common">Cryptophyte</name>
    <dbReference type="NCBI Taxonomy" id="905079"/>
    <lineage>
        <taxon>Eukaryota</taxon>
        <taxon>Cryptophyceae</taxon>
        <taxon>Pyrenomonadales</taxon>
        <taxon>Geminigeraceae</taxon>
        <taxon>Guillardia</taxon>
    </lineage>
</organism>
<dbReference type="Proteomes" id="UP000011087">
    <property type="component" value="Unassembled WGS sequence"/>
</dbReference>
<reference evidence="4" key="2">
    <citation type="submission" date="2012-11" db="EMBL/GenBank/DDBJ databases">
        <authorList>
            <person name="Kuo A."/>
            <person name="Curtis B.A."/>
            <person name="Tanifuji G."/>
            <person name="Burki F."/>
            <person name="Gruber A."/>
            <person name="Irimia M."/>
            <person name="Maruyama S."/>
            <person name="Arias M.C."/>
            <person name="Ball S.G."/>
            <person name="Gile G.H."/>
            <person name="Hirakawa Y."/>
            <person name="Hopkins J.F."/>
            <person name="Rensing S.A."/>
            <person name="Schmutz J."/>
            <person name="Symeonidi A."/>
            <person name="Elias M."/>
            <person name="Eveleigh R.J."/>
            <person name="Herman E.K."/>
            <person name="Klute M.J."/>
            <person name="Nakayama T."/>
            <person name="Obornik M."/>
            <person name="Reyes-Prieto A."/>
            <person name="Armbrust E.V."/>
            <person name="Aves S.J."/>
            <person name="Beiko R.G."/>
            <person name="Coutinho P."/>
            <person name="Dacks J.B."/>
            <person name="Durnford D.G."/>
            <person name="Fast N.M."/>
            <person name="Green B.R."/>
            <person name="Grisdale C."/>
            <person name="Hempe F."/>
            <person name="Henrissat B."/>
            <person name="Hoppner M.P."/>
            <person name="Ishida K.-I."/>
            <person name="Kim E."/>
            <person name="Koreny L."/>
            <person name="Kroth P.G."/>
            <person name="Liu Y."/>
            <person name="Malik S.-B."/>
            <person name="Maier U.G."/>
            <person name="McRose D."/>
            <person name="Mock T."/>
            <person name="Neilson J.A."/>
            <person name="Onodera N.T."/>
            <person name="Poole A.M."/>
            <person name="Pritham E.J."/>
            <person name="Richards T.A."/>
            <person name="Rocap G."/>
            <person name="Roy S.W."/>
            <person name="Sarai C."/>
            <person name="Schaack S."/>
            <person name="Shirato S."/>
            <person name="Slamovits C.H."/>
            <person name="Spencer D.F."/>
            <person name="Suzuki S."/>
            <person name="Worden A.Z."/>
            <person name="Zauner S."/>
            <person name="Barry K."/>
            <person name="Bell C."/>
            <person name="Bharti A.K."/>
            <person name="Crow J.A."/>
            <person name="Grimwood J."/>
            <person name="Kramer R."/>
            <person name="Lindquist E."/>
            <person name="Lucas S."/>
            <person name="Salamov A."/>
            <person name="McFadden G.I."/>
            <person name="Lane C.E."/>
            <person name="Keeling P.J."/>
            <person name="Gray M.W."/>
            <person name="Grigoriev I.V."/>
            <person name="Archibald J.M."/>
        </authorList>
    </citation>
    <scope>NUCLEOTIDE SEQUENCE</scope>
    <source>
        <strain evidence="4">CCMP2712</strain>
    </source>
</reference>
<keyword evidence="1" id="KW-1133">Transmembrane helix</keyword>
<evidence type="ECO:0000256" key="1">
    <source>
        <dbReference type="SAM" id="Phobius"/>
    </source>
</evidence>
<sequence length="284" mass="31468">MVYGSEEDTRWCMRKRIRYFSMLDTRPVLSSCSSELEASPALGLVFGNVAVMLGPLAFIYVLKQFEPIAASWIFLLMGRGKCLKYPMREVCNAQQFLAAAVSTCFSLLRSVMGQETLSMKGWSQKKTNLNGPNLIAVMQAMTGALLTPILLLSQIVHLLSWNLNSPSLVLVRLDPVASPPSKLIFTFQLHKRLSPISYSLGKHGELPSLLTRQAANQVKTLVYIASAARFFGPAMPVKVPWRQSVMSPDPLQSFLASTVTTASLILYSKELARSYESVRQTVSK</sequence>
<keyword evidence="4" id="KW-1185">Reference proteome</keyword>
<dbReference type="AlphaFoldDB" id="L1IMC5"/>
<reference evidence="2 4" key="1">
    <citation type="journal article" date="2012" name="Nature">
        <title>Algal genomes reveal evolutionary mosaicism and the fate of nucleomorphs.</title>
        <authorList>
            <consortium name="DOE Joint Genome Institute"/>
            <person name="Curtis B.A."/>
            <person name="Tanifuji G."/>
            <person name="Burki F."/>
            <person name="Gruber A."/>
            <person name="Irimia M."/>
            <person name="Maruyama S."/>
            <person name="Arias M.C."/>
            <person name="Ball S.G."/>
            <person name="Gile G.H."/>
            <person name="Hirakawa Y."/>
            <person name="Hopkins J.F."/>
            <person name="Kuo A."/>
            <person name="Rensing S.A."/>
            <person name="Schmutz J."/>
            <person name="Symeonidi A."/>
            <person name="Elias M."/>
            <person name="Eveleigh R.J."/>
            <person name="Herman E.K."/>
            <person name="Klute M.J."/>
            <person name="Nakayama T."/>
            <person name="Obornik M."/>
            <person name="Reyes-Prieto A."/>
            <person name="Armbrust E.V."/>
            <person name="Aves S.J."/>
            <person name="Beiko R.G."/>
            <person name="Coutinho P."/>
            <person name="Dacks J.B."/>
            <person name="Durnford D.G."/>
            <person name="Fast N.M."/>
            <person name="Green B.R."/>
            <person name="Grisdale C.J."/>
            <person name="Hempel F."/>
            <person name="Henrissat B."/>
            <person name="Hoppner M.P."/>
            <person name="Ishida K."/>
            <person name="Kim E."/>
            <person name="Koreny L."/>
            <person name="Kroth P.G."/>
            <person name="Liu Y."/>
            <person name="Malik S.B."/>
            <person name="Maier U.G."/>
            <person name="McRose D."/>
            <person name="Mock T."/>
            <person name="Neilson J.A."/>
            <person name="Onodera N.T."/>
            <person name="Poole A.M."/>
            <person name="Pritham E.J."/>
            <person name="Richards T.A."/>
            <person name="Rocap G."/>
            <person name="Roy S.W."/>
            <person name="Sarai C."/>
            <person name="Schaack S."/>
            <person name="Shirato S."/>
            <person name="Slamovits C.H."/>
            <person name="Spencer D.F."/>
            <person name="Suzuki S."/>
            <person name="Worden A.Z."/>
            <person name="Zauner S."/>
            <person name="Barry K."/>
            <person name="Bell C."/>
            <person name="Bharti A.K."/>
            <person name="Crow J.A."/>
            <person name="Grimwood J."/>
            <person name="Kramer R."/>
            <person name="Lindquist E."/>
            <person name="Lucas S."/>
            <person name="Salamov A."/>
            <person name="McFadden G.I."/>
            <person name="Lane C.E."/>
            <person name="Keeling P.J."/>
            <person name="Gray M.W."/>
            <person name="Grigoriev I.V."/>
            <person name="Archibald J.M."/>
        </authorList>
    </citation>
    <scope>NUCLEOTIDE SEQUENCE</scope>
    <source>
        <strain evidence="2 4">CCMP2712</strain>
    </source>
</reference>
<keyword evidence="1" id="KW-0812">Transmembrane</keyword>
<dbReference type="PaxDb" id="55529-EKX37428"/>
<name>L1IMC5_GUITC</name>
<dbReference type="EMBL" id="JH993059">
    <property type="protein sequence ID" value="EKX37428.1"/>
    <property type="molecule type" value="Genomic_DNA"/>
</dbReference>
<evidence type="ECO:0000313" key="4">
    <source>
        <dbReference type="Proteomes" id="UP000011087"/>
    </source>
</evidence>
<dbReference type="HOGENOM" id="CLU_981601_0_0_1"/>
<dbReference type="GeneID" id="17294199"/>
<gene>
    <name evidence="2" type="ORF">GUITHDRAFT_116389</name>
</gene>
<evidence type="ECO:0000313" key="2">
    <source>
        <dbReference type="EMBL" id="EKX37428.1"/>
    </source>
</evidence>
<protein>
    <submittedName>
        <fullName evidence="2 3">Uncharacterized protein</fullName>
    </submittedName>
</protein>
<proteinExistence type="predicted"/>
<accession>L1IMC5</accession>
<dbReference type="EnsemblProtists" id="EKX37428">
    <property type="protein sequence ID" value="EKX37428"/>
    <property type="gene ID" value="GUITHDRAFT_116389"/>
</dbReference>
<feature type="transmembrane region" description="Helical" evidence="1">
    <location>
        <begin position="133"/>
        <end position="156"/>
    </location>
</feature>
<keyword evidence="1" id="KW-0472">Membrane</keyword>
<dbReference type="KEGG" id="gtt:GUITHDRAFT_116389"/>